<dbReference type="EMBL" id="PEWD01000073">
    <property type="protein sequence ID" value="PIU68459.1"/>
    <property type="molecule type" value="Genomic_DNA"/>
</dbReference>
<reference evidence="3" key="1">
    <citation type="submission" date="2017-09" db="EMBL/GenBank/DDBJ databases">
        <title>Depth-based differentiation of microbial function through sediment-hosted aquifers and enrichment of novel symbionts in the deep terrestrial subsurface.</title>
        <authorList>
            <person name="Probst A.J."/>
            <person name="Ladd B."/>
            <person name="Jarett J.K."/>
            <person name="Geller-Mcgrath D.E."/>
            <person name="Sieber C.M.K."/>
            <person name="Emerson J.B."/>
            <person name="Anantharaman K."/>
            <person name="Thomas B.C."/>
            <person name="Malmstrom R."/>
            <person name="Stieglmeier M."/>
            <person name="Klingl A."/>
            <person name="Woyke T."/>
            <person name="Ryan C.M."/>
            <person name="Banfield J.F."/>
        </authorList>
    </citation>
    <scope>NUCLEOTIDE SEQUENCE [LARGE SCALE GENOMIC DNA]</scope>
</reference>
<sequence length="199" mass="22910">MSDKSQPLKPTKNPLSSFAFSPIGVSFETQDDKEEVVLLLRQHWITNVGWVVAAIFLFIFPLLLPGLVSMGDVDFWSKFSLRSREIFLAIWYLLALGFVFERFLGWYYNVYIVTNERIVDVDFRGILYKNISEAPLSKVQDLTHRVAGFLPVIFDYGDLIVQTAAEVTDLEFNNVPYPSEIHKIIGDLIQGENREWKDV</sequence>
<keyword evidence="1" id="KW-0812">Transmembrane</keyword>
<gene>
    <name evidence="2" type="ORF">COS81_03880</name>
</gene>
<protein>
    <submittedName>
        <fullName evidence="2">Uncharacterized protein</fullName>
    </submittedName>
</protein>
<comment type="caution">
    <text evidence="2">The sequence shown here is derived from an EMBL/GenBank/DDBJ whole genome shotgun (WGS) entry which is preliminary data.</text>
</comment>
<feature type="transmembrane region" description="Helical" evidence="1">
    <location>
        <begin position="89"/>
        <end position="108"/>
    </location>
</feature>
<proteinExistence type="predicted"/>
<dbReference type="AlphaFoldDB" id="A0A2M7AM14"/>
<keyword evidence="1" id="KW-0472">Membrane</keyword>
<dbReference type="Proteomes" id="UP000229916">
    <property type="component" value="Unassembled WGS sequence"/>
</dbReference>
<evidence type="ECO:0000313" key="3">
    <source>
        <dbReference type="Proteomes" id="UP000229916"/>
    </source>
</evidence>
<keyword evidence="1" id="KW-1133">Transmembrane helix</keyword>
<organism evidence="2 3">
    <name type="scientific">candidate division WWE3 bacterium CG06_land_8_20_14_3_00_42_16</name>
    <dbReference type="NCBI Taxonomy" id="1975083"/>
    <lineage>
        <taxon>Bacteria</taxon>
        <taxon>Katanobacteria</taxon>
    </lineage>
</organism>
<evidence type="ECO:0000313" key="2">
    <source>
        <dbReference type="EMBL" id="PIU68459.1"/>
    </source>
</evidence>
<name>A0A2M7AM14_UNCKA</name>
<accession>A0A2M7AM14</accession>
<feature type="transmembrane region" description="Helical" evidence="1">
    <location>
        <begin position="48"/>
        <end position="68"/>
    </location>
</feature>
<evidence type="ECO:0000256" key="1">
    <source>
        <dbReference type="SAM" id="Phobius"/>
    </source>
</evidence>